<organism evidence="8 9">
    <name type="scientific">Thermophagus xiamenensis</name>
    <dbReference type="NCBI Taxonomy" id="385682"/>
    <lineage>
        <taxon>Bacteria</taxon>
        <taxon>Pseudomonadati</taxon>
        <taxon>Bacteroidota</taxon>
        <taxon>Bacteroidia</taxon>
        <taxon>Marinilabiliales</taxon>
        <taxon>Marinilabiliaceae</taxon>
        <taxon>Thermophagus</taxon>
    </lineage>
</organism>
<keyword evidence="9" id="KW-1185">Reference proteome</keyword>
<protein>
    <recommendedName>
        <fullName evidence="6">Large ribosomal subunit protein uL23</fullName>
    </recommendedName>
</protein>
<dbReference type="SUPFAM" id="SSF54189">
    <property type="entry name" value="Ribosomal proteins S24e, L23 and L15e"/>
    <property type="match status" value="1"/>
</dbReference>
<dbReference type="eggNOG" id="COG0089">
    <property type="taxonomic scope" value="Bacteria"/>
</dbReference>
<dbReference type="OrthoDB" id="9797862at2"/>
<keyword evidence="5 6" id="KW-0687">Ribonucleoprotein</keyword>
<keyword evidence="4 6" id="KW-0689">Ribosomal protein</keyword>
<dbReference type="InterPro" id="IPR012678">
    <property type="entry name" value="Ribosomal_uL23/eL15/eS24_sf"/>
</dbReference>
<dbReference type="NCBIfam" id="NF004363">
    <property type="entry name" value="PRK05738.2-4"/>
    <property type="match status" value="1"/>
</dbReference>
<keyword evidence="2 6" id="KW-0699">rRNA-binding</keyword>
<dbReference type="EMBL" id="FONA01000008">
    <property type="protein sequence ID" value="SFE23225.1"/>
    <property type="molecule type" value="Genomic_DNA"/>
</dbReference>
<accession>A0A1I1YUG6</accession>
<gene>
    <name evidence="6" type="primary">rplW</name>
    <name evidence="8" type="ORF">SAMN05444380_108128</name>
</gene>
<evidence type="ECO:0000313" key="9">
    <source>
        <dbReference type="Proteomes" id="UP000181976"/>
    </source>
</evidence>
<comment type="function">
    <text evidence="6">One of the early assembly proteins it binds 23S rRNA. One of the proteins that surrounds the polypeptide exit tunnel on the outside of the ribosome. Forms the main docking site for trigger factor binding to the ribosome.</text>
</comment>
<dbReference type="PROSITE" id="PS00050">
    <property type="entry name" value="RIBOSOMAL_L23"/>
    <property type="match status" value="1"/>
</dbReference>
<dbReference type="GO" id="GO:0006412">
    <property type="term" value="P:translation"/>
    <property type="evidence" value="ECO:0007669"/>
    <property type="project" value="UniProtKB-UniRule"/>
</dbReference>
<comment type="similarity">
    <text evidence="1 6 7">Belongs to the universal ribosomal protein uL23 family.</text>
</comment>
<evidence type="ECO:0000256" key="4">
    <source>
        <dbReference type="ARBA" id="ARBA00022980"/>
    </source>
</evidence>
<evidence type="ECO:0000256" key="3">
    <source>
        <dbReference type="ARBA" id="ARBA00022884"/>
    </source>
</evidence>
<dbReference type="AlphaFoldDB" id="A0A1I1YUG6"/>
<evidence type="ECO:0000256" key="5">
    <source>
        <dbReference type="ARBA" id="ARBA00023274"/>
    </source>
</evidence>
<dbReference type="Gene3D" id="3.30.70.330">
    <property type="match status" value="1"/>
</dbReference>
<comment type="subunit">
    <text evidence="6">Part of the 50S ribosomal subunit. Contacts protein L29, and trigger factor when it is bound to the ribosome.</text>
</comment>
<sequence>MNNIIIKPIVTERMTMLGDTLNRYGFVVDKRANKLEIKKAVEEMYGVTVNRVNTMNYQGKAKVRYTKSGIISGRTNSFKKAIVTLAEGDKIDFFSNI</sequence>
<dbReference type="GO" id="GO:0019843">
    <property type="term" value="F:rRNA binding"/>
    <property type="evidence" value="ECO:0007669"/>
    <property type="project" value="UniProtKB-UniRule"/>
</dbReference>
<evidence type="ECO:0000256" key="6">
    <source>
        <dbReference type="HAMAP-Rule" id="MF_01369"/>
    </source>
</evidence>
<dbReference type="PANTHER" id="PTHR11620">
    <property type="entry name" value="60S RIBOSOMAL PROTEIN L23A"/>
    <property type="match status" value="1"/>
</dbReference>
<evidence type="ECO:0000313" key="8">
    <source>
        <dbReference type="EMBL" id="SFE23225.1"/>
    </source>
</evidence>
<dbReference type="RefSeq" id="WP_010527050.1">
    <property type="nucleotide sequence ID" value="NZ_AFSL01000026.1"/>
</dbReference>
<dbReference type="GO" id="GO:1990904">
    <property type="term" value="C:ribonucleoprotein complex"/>
    <property type="evidence" value="ECO:0007669"/>
    <property type="project" value="UniProtKB-KW"/>
</dbReference>
<dbReference type="GO" id="GO:0005840">
    <property type="term" value="C:ribosome"/>
    <property type="evidence" value="ECO:0007669"/>
    <property type="project" value="UniProtKB-KW"/>
</dbReference>
<name>A0A1I1YUG6_9BACT</name>
<keyword evidence="3 6" id="KW-0694">RNA-binding</keyword>
<dbReference type="Proteomes" id="UP000181976">
    <property type="component" value="Unassembled WGS sequence"/>
</dbReference>
<reference evidence="8 9" key="1">
    <citation type="submission" date="2016-10" db="EMBL/GenBank/DDBJ databases">
        <authorList>
            <person name="de Groot N.N."/>
        </authorList>
    </citation>
    <scope>NUCLEOTIDE SEQUENCE [LARGE SCALE GENOMIC DNA]</scope>
    <source>
        <strain evidence="8 9">DSM 19012</strain>
    </source>
</reference>
<dbReference type="InterPro" id="IPR012677">
    <property type="entry name" value="Nucleotide-bd_a/b_plait_sf"/>
</dbReference>
<dbReference type="InParanoid" id="A0A1I1YUG6"/>
<dbReference type="InterPro" id="IPR013025">
    <property type="entry name" value="Ribosomal_uL23-like"/>
</dbReference>
<dbReference type="HAMAP" id="MF_01369_B">
    <property type="entry name" value="Ribosomal_uL23_B"/>
    <property type="match status" value="1"/>
</dbReference>
<dbReference type="FunFam" id="3.30.70.330:FF:000001">
    <property type="entry name" value="50S ribosomal protein L23"/>
    <property type="match status" value="1"/>
</dbReference>
<dbReference type="FunCoup" id="A0A1I1YUG6">
    <property type="interactions" value="449"/>
</dbReference>
<dbReference type="GO" id="GO:0003735">
    <property type="term" value="F:structural constituent of ribosome"/>
    <property type="evidence" value="ECO:0007669"/>
    <property type="project" value="InterPro"/>
</dbReference>
<dbReference type="InterPro" id="IPR001014">
    <property type="entry name" value="Ribosomal_uL23_CS"/>
</dbReference>
<dbReference type="STRING" id="385682.SAMN05444380_108128"/>
<proteinExistence type="inferred from homology"/>
<evidence type="ECO:0000256" key="2">
    <source>
        <dbReference type="ARBA" id="ARBA00022730"/>
    </source>
</evidence>
<evidence type="ECO:0000256" key="1">
    <source>
        <dbReference type="ARBA" id="ARBA00006700"/>
    </source>
</evidence>
<evidence type="ECO:0000256" key="7">
    <source>
        <dbReference type="RuleBase" id="RU003934"/>
    </source>
</evidence>
<dbReference type="Pfam" id="PF00276">
    <property type="entry name" value="Ribosomal_L23"/>
    <property type="match status" value="1"/>
</dbReference>